<proteinExistence type="predicted"/>
<gene>
    <name evidence="1" type="ORF">FC32_GL000342</name>
</gene>
<comment type="caution">
    <text evidence="1">The sequence shown here is derived from an EMBL/GenBank/DDBJ whole genome shotgun (WGS) entry which is preliminary data.</text>
</comment>
<dbReference type="GO" id="GO:0016740">
    <property type="term" value="F:transferase activity"/>
    <property type="evidence" value="ECO:0007669"/>
    <property type="project" value="UniProtKB-KW"/>
</dbReference>
<sequence>MPVRLATTADLPEILAIYQYARTQMIKNNNPTQWKKTHPTKEVILADIAAQDLYVIYDDETIGGIFAFITGEDPTYQHIEGQWLNADPYGTIHRIAGNGKVPHIFEQALAFCAQLEPNIKIDTHQDNTIMRHLITKNGFEYCGIIQTDDGTDRLAYQKRC</sequence>
<accession>A0A0R1TUG7</accession>
<reference evidence="1 2" key="1">
    <citation type="journal article" date="2015" name="Genome Announc.">
        <title>Expanding the biotechnology potential of lactobacilli through comparative genomics of 213 strains and associated genera.</title>
        <authorList>
            <person name="Sun Z."/>
            <person name="Harris H.M."/>
            <person name="McCann A."/>
            <person name="Guo C."/>
            <person name="Argimon S."/>
            <person name="Zhang W."/>
            <person name="Yang X."/>
            <person name="Jeffery I.B."/>
            <person name="Cooney J.C."/>
            <person name="Kagawa T.F."/>
            <person name="Liu W."/>
            <person name="Song Y."/>
            <person name="Salvetti E."/>
            <person name="Wrobel A."/>
            <person name="Rasinkangas P."/>
            <person name="Parkhill J."/>
            <person name="Rea M.C."/>
            <person name="O'Sullivan O."/>
            <person name="Ritari J."/>
            <person name="Douillard F.P."/>
            <person name="Paul Ross R."/>
            <person name="Yang R."/>
            <person name="Briner A.E."/>
            <person name="Felis G.E."/>
            <person name="de Vos W.M."/>
            <person name="Barrangou R."/>
            <person name="Klaenhammer T.R."/>
            <person name="Caufield P.W."/>
            <person name="Cui Y."/>
            <person name="Zhang H."/>
            <person name="O'Toole P.W."/>
        </authorList>
    </citation>
    <scope>NUCLEOTIDE SEQUENCE [LARGE SCALE GENOMIC DNA]</scope>
    <source>
        <strain evidence="1 2">DSM 16634</strain>
    </source>
</reference>
<protein>
    <submittedName>
        <fullName evidence="1">Acetyltransferase</fullName>
    </submittedName>
</protein>
<dbReference type="STRING" id="1423724.FC32_GL000342"/>
<dbReference type="Gene3D" id="3.40.630.30">
    <property type="match status" value="1"/>
</dbReference>
<organism evidence="1 2">
    <name type="scientific">Ligilactobacillus apodemi DSM 16634 = JCM 16172</name>
    <dbReference type="NCBI Taxonomy" id="1423724"/>
    <lineage>
        <taxon>Bacteria</taxon>
        <taxon>Bacillati</taxon>
        <taxon>Bacillota</taxon>
        <taxon>Bacilli</taxon>
        <taxon>Lactobacillales</taxon>
        <taxon>Lactobacillaceae</taxon>
        <taxon>Ligilactobacillus</taxon>
    </lineage>
</organism>
<dbReference type="Proteomes" id="UP000051324">
    <property type="component" value="Unassembled WGS sequence"/>
</dbReference>
<dbReference type="PATRIC" id="fig|1423724.4.peg.360"/>
<dbReference type="RefSeq" id="WP_025086747.1">
    <property type="nucleotide sequence ID" value="NZ_AZFT01000048.1"/>
</dbReference>
<name>A0A0R1TUG7_9LACO</name>
<dbReference type="InterPro" id="IPR016181">
    <property type="entry name" value="Acyl_CoA_acyltransferase"/>
</dbReference>
<dbReference type="OrthoDB" id="9796381at2"/>
<keyword evidence="1" id="KW-0808">Transferase</keyword>
<keyword evidence="2" id="KW-1185">Reference proteome</keyword>
<dbReference type="EMBL" id="AZFT01000048">
    <property type="protein sequence ID" value="KRL84861.1"/>
    <property type="molecule type" value="Genomic_DNA"/>
</dbReference>
<dbReference type="eggNOG" id="COG0456">
    <property type="taxonomic scope" value="Bacteria"/>
</dbReference>
<dbReference type="SUPFAM" id="SSF55729">
    <property type="entry name" value="Acyl-CoA N-acyltransferases (Nat)"/>
    <property type="match status" value="1"/>
</dbReference>
<dbReference type="AlphaFoldDB" id="A0A0R1TUG7"/>
<evidence type="ECO:0000313" key="1">
    <source>
        <dbReference type="EMBL" id="KRL84861.1"/>
    </source>
</evidence>
<evidence type="ECO:0000313" key="2">
    <source>
        <dbReference type="Proteomes" id="UP000051324"/>
    </source>
</evidence>